<protein>
    <recommendedName>
        <fullName evidence="3">Nitrogen regulatory protein P-II</fullName>
    </recommendedName>
</protein>
<evidence type="ECO:0000313" key="1">
    <source>
        <dbReference type="EMBL" id="GBD08746.1"/>
    </source>
</evidence>
<dbReference type="AlphaFoldDB" id="A0A2H5Y5M6"/>
<proteinExistence type="predicted"/>
<organism evidence="1 2">
    <name type="scientific">Candidatus Thermoflexus japonica</name>
    <dbReference type="NCBI Taxonomy" id="2035417"/>
    <lineage>
        <taxon>Bacteria</taxon>
        <taxon>Bacillati</taxon>
        <taxon>Chloroflexota</taxon>
        <taxon>Thermoflexia</taxon>
        <taxon>Thermoflexales</taxon>
        <taxon>Thermoflexaceae</taxon>
        <taxon>Thermoflexus</taxon>
    </lineage>
</organism>
<evidence type="ECO:0000313" key="2">
    <source>
        <dbReference type="Proteomes" id="UP000236642"/>
    </source>
</evidence>
<evidence type="ECO:0008006" key="3">
    <source>
        <dbReference type="Google" id="ProtNLM"/>
    </source>
</evidence>
<reference evidence="2" key="1">
    <citation type="submission" date="2017-09" db="EMBL/GenBank/DDBJ databases">
        <title>Metaegenomics of thermophilic ammonia-oxidizing enrichment culture.</title>
        <authorList>
            <person name="Kato S."/>
            <person name="Suzuki K."/>
        </authorList>
    </citation>
    <scope>NUCLEOTIDE SEQUENCE [LARGE SCALE GENOMIC DNA]</scope>
</reference>
<gene>
    <name evidence="1" type="ORF">HRbin22_00987</name>
</gene>
<accession>A0A2H5Y5M6</accession>
<dbReference type="GO" id="GO:0006808">
    <property type="term" value="P:regulation of nitrogen utilization"/>
    <property type="evidence" value="ECO:0007669"/>
    <property type="project" value="InterPro"/>
</dbReference>
<sequence length="118" mass="13299">MPKCVVVVIPNLEKVHEVLRAWEALGVPGVTMIDTIGMASLRQWVGREDLPLVPSLRSILESAETAFHHRTLFSVVPDTFDLERLIRETEEILGPFDQPDTGFLFVLPVLEVRGLRQP</sequence>
<name>A0A2H5Y5M6_9CHLR</name>
<dbReference type="Proteomes" id="UP000236642">
    <property type="component" value="Unassembled WGS sequence"/>
</dbReference>
<dbReference type="EMBL" id="BEHY01000016">
    <property type="protein sequence ID" value="GBD08746.1"/>
    <property type="molecule type" value="Genomic_DNA"/>
</dbReference>
<dbReference type="PROSITE" id="PS51343">
    <property type="entry name" value="PII_GLNB_DOM"/>
    <property type="match status" value="1"/>
</dbReference>
<dbReference type="InterPro" id="IPR002187">
    <property type="entry name" value="N-reg_PII"/>
</dbReference>
<dbReference type="InterPro" id="IPR011322">
    <property type="entry name" value="N-reg_PII-like_a/b"/>
</dbReference>
<comment type="caution">
    <text evidence="1">The sequence shown here is derived from an EMBL/GenBank/DDBJ whole genome shotgun (WGS) entry which is preliminary data.</text>
</comment>
<dbReference type="SUPFAM" id="SSF54913">
    <property type="entry name" value="GlnB-like"/>
    <property type="match status" value="1"/>
</dbReference>
<dbReference type="GO" id="GO:0030234">
    <property type="term" value="F:enzyme regulator activity"/>
    <property type="evidence" value="ECO:0007669"/>
    <property type="project" value="InterPro"/>
</dbReference>